<protein>
    <submittedName>
        <fullName evidence="1">Damage-inducible protein</fullName>
    </submittedName>
</protein>
<dbReference type="EMBL" id="JAQQKX010000019">
    <property type="protein sequence ID" value="MDC7685042.1"/>
    <property type="molecule type" value="Genomic_DNA"/>
</dbReference>
<organism evidence="1 2">
    <name type="scientific">Asticcacaulis aquaticus</name>
    <dbReference type="NCBI Taxonomy" id="2984212"/>
    <lineage>
        <taxon>Bacteria</taxon>
        <taxon>Pseudomonadati</taxon>
        <taxon>Pseudomonadota</taxon>
        <taxon>Alphaproteobacteria</taxon>
        <taxon>Caulobacterales</taxon>
        <taxon>Caulobacteraceae</taxon>
        <taxon>Asticcacaulis</taxon>
    </lineage>
</organism>
<dbReference type="InterPro" id="IPR017026">
    <property type="entry name" value="ImuA"/>
</dbReference>
<gene>
    <name evidence="1" type="ORF">PQU92_17290</name>
</gene>
<dbReference type="InterPro" id="IPR027417">
    <property type="entry name" value="P-loop_NTPase"/>
</dbReference>
<evidence type="ECO:0000313" key="1">
    <source>
        <dbReference type="EMBL" id="MDC7685042.1"/>
    </source>
</evidence>
<comment type="caution">
    <text evidence="1">The sequence shown here is derived from an EMBL/GenBank/DDBJ whole genome shotgun (WGS) entry which is preliminary data.</text>
</comment>
<name>A0ABT5HYP5_9CAUL</name>
<reference evidence="1 2" key="1">
    <citation type="submission" date="2023-01" db="EMBL/GenBank/DDBJ databases">
        <title>Novel species of the genus Asticcacaulis isolated from rivers.</title>
        <authorList>
            <person name="Lu H."/>
        </authorList>
    </citation>
    <scope>NUCLEOTIDE SEQUENCE [LARGE SCALE GENOMIC DNA]</scope>
    <source>
        <strain evidence="1 2">BYS171W</strain>
    </source>
</reference>
<dbReference type="Gene3D" id="3.40.50.300">
    <property type="entry name" value="P-loop containing nucleotide triphosphate hydrolases"/>
    <property type="match status" value="1"/>
</dbReference>
<sequence length="266" mass="27915">MPKPKASPDRTPSPVLTTLRQQIQTLDGSQGRAGNLAFGLPEIDRRLPGGGLAMGALHEVSGDARGAVDGAAAALFAAGIAARTTGQVLWCVTRNDLFAPGLAQAGLTPERLIYVEAGDEKSVLACCEEALRHRGLGAVVGEVSRLSLTSSRRLQLAAEGHPVLSLIVRRWGREQDAVAFGQPTAAVTRWRVSPLPSAPLPVPGLGVGLGRARWRLELLRCKGGDPAVFDVEACDAKGRLALAAPVVHRPLAVSDRAEHGHVRIAS</sequence>
<keyword evidence="2" id="KW-1185">Reference proteome</keyword>
<proteinExistence type="predicted"/>
<dbReference type="Proteomes" id="UP001214854">
    <property type="component" value="Unassembled WGS sequence"/>
</dbReference>
<accession>A0ABT5HYP5</accession>
<dbReference type="PIRSF" id="PIRSF034285">
    <property type="entry name" value="UCP034285"/>
    <property type="match status" value="1"/>
</dbReference>
<dbReference type="SUPFAM" id="SSF52540">
    <property type="entry name" value="P-loop containing nucleoside triphosphate hydrolases"/>
    <property type="match status" value="1"/>
</dbReference>
<evidence type="ECO:0000313" key="2">
    <source>
        <dbReference type="Proteomes" id="UP001214854"/>
    </source>
</evidence>